<keyword evidence="2" id="KW-0175">Coiled coil</keyword>
<feature type="transmembrane region" description="Helical" evidence="4">
    <location>
        <begin position="166"/>
        <end position="194"/>
    </location>
</feature>
<feature type="compositionally biased region" description="Basic and acidic residues" evidence="3">
    <location>
        <begin position="844"/>
        <end position="856"/>
    </location>
</feature>
<feature type="region of interest" description="Disordered" evidence="3">
    <location>
        <begin position="836"/>
        <end position="867"/>
    </location>
</feature>
<feature type="region of interest" description="Disordered" evidence="3">
    <location>
        <begin position="1535"/>
        <end position="1578"/>
    </location>
</feature>
<feature type="compositionally biased region" description="Polar residues" evidence="3">
    <location>
        <begin position="1545"/>
        <end position="1557"/>
    </location>
</feature>
<dbReference type="GO" id="GO:0016020">
    <property type="term" value="C:membrane"/>
    <property type="evidence" value="ECO:0007669"/>
    <property type="project" value="InterPro"/>
</dbReference>
<feature type="transmembrane region" description="Helical" evidence="4">
    <location>
        <begin position="233"/>
        <end position="251"/>
    </location>
</feature>
<dbReference type="RefSeq" id="YP_009252546.1">
    <property type="nucleotide sequence ID" value="NC_030166.1"/>
</dbReference>
<protein>
    <submittedName>
        <fullName evidence="5">Hypothetical chloroplast RF19</fullName>
    </submittedName>
</protein>
<keyword evidence="4" id="KW-0472">Membrane</keyword>
<organism evidence="5">
    <name type="scientific">Annona cherimola</name>
    <name type="common">Custard apple</name>
    <name type="synonym">Cherimoya</name>
    <dbReference type="NCBI Taxonomy" id="49314"/>
    <lineage>
        <taxon>Eukaryota</taxon>
        <taxon>Viridiplantae</taxon>
        <taxon>Streptophyta</taxon>
        <taxon>Embryophyta</taxon>
        <taxon>Tracheophyta</taxon>
        <taxon>Spermatophyta</taxon>
        <taxon>Magnoliopsida</taxon>
        <taxon>Magnoliidae</taxon>
        <taxon>Magnoliales</taxon>
        <taxon>Annonaceae</taxon>
        <taxon>Annonoideae</taxon>
        <taxon>Annoneae</taxon>
        <taxon>Annona</taxon>
    </lineage>
</organism>
<feature type="region of interest" description="Disordered" evidence="3">
    <location>
        <begin position="1498"/>
        <end position="1518"/>
    </location>
</feature>
<evidence type="ECO:0000256" key="2">
    <source>
        <dbReference type="SAM" id="Coils"/>
    </source>
</evidence>
<keyword evidence="4" id="KW-1133">Transmembrane helix</keyword>
<gene>
    <name evidence="5" type="primary">ycf1</name>
</gene>
<dbReference type="PANTHER" id="PTHR33163">
    <property type="entry name" value="PROTEIN TIC 214-RELATED"/>
    <property type="match status" value="1"/>
</dbReference>
<dbReference type="EMBL" id="KU563738">
    <property type="protein sequence ID" value="ANA56614.1"/>
    <property type="molecule type" value="Genomic_DNA"/>
</dbReference>
<keyword evidence="1" id="KW-0813">Transport</keyword>
<feature type="region of interest" description="Disordered" evidence="3">
    <location>
        <begin position="1269"/>
        <end position="1297"/>
    </location>
</feature>
<keyword evidence="4" id="KW-0812">Transmembrane</keyword>
<feature type="transmembrane region" description="Helical" evidence="4">
    <location>
        <begin position="26"/>
        <end position="47"/>
    </location>
</feature>
<feature type="coiled-coil region" evidence="2">
    <location>
        <begin position="709"/>
        <end position="736"/>
    </location>
</feature>
<dbReference type="RefSeq" id="YP_009252525.1">
    <property type="nucleotide sequence ID" value="NC_030166.1"/>
</dbReference>
<evidence type="ECO:0000256" key="1">
    <source>
        <dbReference type="ARBA" id="ARBA00022448"/>
    </source>
</evidence>
<proteinExistence type="predicted"/>
<sequence>MILKSFLLGNPVSLCMKIINSVVVVGLYYGFLTTFSIGPSYLFLLRARVMEEEEGTEKLVSATTGFIMGQLMMFISIYYAPLYLALDRPHTITVLVLPYLLFHFFWEEEIQFFEYTNRNRNSIQNFSVRRVFLNNLIFQLVNQFLLPSSALARLVNVSMFQCKNKMLFVTSSFVGWLIGHIFFMKWVGLVLFWIRKMNSIWRRKMNSIRLKNKYILLCKYYVSGLFLRSKDQLFVIILLITNIYYLGRIPLPASTRRVPENLEFKKWQRTRQINKNYLFWFEEQIVNLLFDYQQWNRPLRYIKNNNFEKPVIDEMSQYFFRIRPGYGKRRISLTHPPDLLALWKRMQRNLTFWPNQIDPKRLRLWGSDPSWKPKRDWVFINRKKRKKMRRELVHRIRALSKGALLSDVLEKRTRMYECEYDEDDNEIKQKYWPNVHDPLLSGPDRQKVSGRDLAIAQYKKRKKAEQLMPLLTTIWAAGDPEYVRLHEKYPRRCFDDRKFPILSVVRRCTPPEVDVEGFLPSLLFYRRKTLAQQIAAQKIGTKVPRWSRNLGLDFQEEETELAYELSEYYPVLLRLYKRLVVYREETQKTKTQSDFGSSGELDDPTEKEIALLQYPKEPDFDRGLIMGSTAIQRRKAAILSLYQLTARSPLFSGKTERILFASFDISKIISNIKRIKKIFRIWAGKGPKFEVSTSDSEIKKDKEPTETRYLSEEEEIEASETTIERVQAQFEELLKKGSWELVLALQGSRGLAVLAQSNFRKYILLPSIVIAKNLVRMLFCRTPEWSADWIDWKKEIHIKCTYTGVEISDTEFPKDWFIEGIQIRVLSPFYPKPWRGSKLRSRHRDPMKEKKGNADWKKKRKRKQKHEPSFYLTMWGGAVARPFGRPIKKPCFFTPILEELKKRIRKEKKKPFSVRIRGLIRPLIKRFPFLRTILGILKDKTRWIQKKKKIKEFAKKNPIFRKPNGEIKKRVSQLQTPQKQNYSRILPARRNRGGVGVSKRKALRPNNRHNNRMAFRNNLPAAATNSTHSQIQMRKMHIKRGRMRIGGEIKKLQEELLDLHLTPDGNISEMGLDAEKLEIRPSVWEILSGMGARLKHKLRLIIKYLFIERIYMDIFLCTINFSRIHAQPFFESKRKMIEDNKKRIVEAKKKKAIMNFISILKKSRSNIKKSHSNISDEKSQTSRRRRNFSFLSQAHVFYNLSQTHAKKYRSRSDRGALLFLKNRIKDFLRILGIAKSSPKSNSGKWKNWLRGHYQYNLSQTRWSTLAPQKWRNKVSKRRTSQNKKSKKDSYKKAQPIHCEKQKKDVMDSLPLPIHKLKKNYRYDLLSHKYIYYEDKKDSYSYISVNDHPSIGDDPPSDSSYFHDYIFQNMNYFLEEKLFLDIDLAKIPASLEDLVEEKGKFLESELLHKVIRENKDPLSFDWVEMNKSVIKVKFSDQRIQTKKTGELRFFWFLLELVRLYGAYMYAGAYEHEPWIVPIKLLVSDQEFFHDKNLERNVRREDKRKEREQGAKERLKREKEEELTQMLNQLLKEEEQLNQKEKEQPDQKNLGSDPQNQQKGLEKDYAKSDIDQDQESRKRRQLENAIRRAQLKLALEKHLLSQFDVDPNVNQGGIGGFSFGLKMAKSPKNLVICLSQLDDDEAGMLVELHKSMKSILLNFPNLVKQEVMIVDPIRLFIKLDGQSIMYQTISISLVHKNQHQTNQRCRERKYDLLVPDNIPSTRRRREFRIRGCFGSRSRSRRRLLDSDPVWVAEYNIRNCVHFLDEDKHIDTDRNKLIQFKLFLWPNYRLEDLACMNRYWFDINNGSRFSMSRIHMYPRFRIR</sequence>
<feature type="compositionally biased region" description="Basic residues" evidence="3">
    <location>
        <begin position="1270"/>
        <end position="1286"/>
    </location>
</feature>
<feature type="compositionally biased region" description="Basic and acidic residues" evidence="3">
    <location>
        <begin position="1535"/>
        <end position="1544"/>
    </location>
</feature>
<evidence type="ECO:0000256" key="4">
    <source>
        <dbReference type="SAM" id="Phobius"/>
    </source>
</evidence>
<dbReference type="EMBL" id="KU563738">
    <property type="protein sequence ID" value="ANA56635.1"/>
    <property type="molecule type" value="Genomic_DNA"/>
</dbReference>
<accession>A0A161HKA6</accession>
<feature type="transmembrane region" description="Helical" evidence="4">
    <location>
        <begin position="59"/>
        <end position="84"/>
    </location>
</feature>
<name>A0A161HKA6_ANNCH</name>
<dbReference type="PANTHER" id="PTHR33163:SF40">
    <property type="entry name" value="PROTEIN TIC 214"/>
    <property type="match status" value="1"/>
</dbReference>
<reference evidence="5" key="1">
    <citation type="journal article" date="2016" name="Sci. Rep.">
        <title>Divergence of RNA polymerase ? subunits in angiosperm plastid genomes is mediated by genomic rearrangement.</title>
        <authorList>
            <person name="Blazier J.C."/>
            <person name="Ruhlman T.A."/>
            <person name="Weng M.L."/>
            <person name="Rehman S.K."/>
            <person name="Sabir J.S."/>
            <person name="Jansen R.K."/>
        </authorList>
    </citation>
    <scope>NUCLEOTIDE SEQUENCE</scope>
</reference>
<keyword evidence="5" id="KW-0934">Plastid</keyword>
<feature type="compositionally biased region" description="Basic and acidic residues" evidence="3">
    <location>
        <begin position="1558"/>
        <end position="1578"/>
    </location>
</feature>
<dbReference type="Pfam" id="PF05758">
    <property type="entry name" value="Ycf1"/>
    <property type="match status" value="3"/>
</dbReference>
<evidence type="ECO:0000313" key="5">
    <source>
        <dbReference type="EMBL" id="ANA56635.1"/>
    </source>
</evidence>
<feature type="transmembrane region" description="Helical" evidence="4">
    <location>
        <begin position="127"/>
        <end position="146"/>
    </location>
</feature>
<dbReference type="GeneID" id="27908239"/>
<feature type="compositionally biased region" description="Basic and acidic residues" evidence="3">
    <location>
        <begin position="1287"/>
        <end position="1297"/>
    </location>
</feature>
<geneLocation type="plastid" evidence="5"/>
<dbReference type="InterPro" id="IPR008896">
    <property type="entry name" value="TIC214"/>
</dbReference>
<evidence type="ECO:0000256" key="3">
    <source>
        <dbReference type="SAM" id="MobiDB-lite"/>
    </source>
</evidence>
<dbReference type="GeneID" id="27908262"/>